<reference evidence="4 5" key="1">
    <citation type="journal article" date="2018" name="Gigascience">
        <title>Genomes of trombidid mites reveal novel predicted allergens and laterally-transferred genes associated with secondary metabolism.</title>
        <authorList>
            <person name="Dong X."/>
            <person name="Chaisiri K."/>
            <person name="Xia D."/>
            <person name="Armstrong S.D."/>
            <person name="Fang Y."/>
            <person name="Donnelly M.J."/>
            <person name="Kadowaki T."/>
            <person name="McGarry J.W."/>
            <person name="Darby A.C."/>
            <person name="Makepeace B.L."/>
        </authorList>
    </citation>
    <scope>NUCLEOTIDE SEQUENCE [LARGE SCALE GENOMIC DNA]</scope>
    <source>
        <strain evidence="4">UoL-UT</strain>
    </source>
</reference>
<evidence type="ECO:0000256" key="2">
    <source>
        <dbReference type="PROSITE-ProRule" id="PRU00302"/>
    </source>
</evidence>
<dbReference type="STRING" id="299467.A0A443SHV5"/>
<dbReference type="PROSITE" id="PS50923">
    <property type="entry name" value="SUSHI"/>
    <property type="match status" value="1"/>
</dbReference>
<evidence type="ECO:0000313" key="5">
    <source>
        <dbReference type="Proteomes" id="UP000288716"/>
    </source>
</evidence>
<evidence type="ECO:0000256" key="1">
    <source>
        <dbReference type="ARBA" id="ARBA00023157"/>
    </source>
</evidence>
<name>A0A443SHV5_9ACAR</name>
<proteinExistence type="predicted"/>
<comment type="caution">
    <text evidence="4">The sequence shown here is derived from an EMBL/GenBank/DDBJ whole genome shotgun (WGS) entry which is preliminary data.</text>
</comment>
<feature type="disulfide bond" evidence="2">
    <location>
        <begin position="39"/>
        <end position="66"/>
    </location>
</feature>
<dbReference type="EMBL" id="NCKV01002250">
    <property type="protein sequence ID" value="RWS27106.1"/>
    <property type="molecule type" value="Genomic_DNA"/>
</dbReference>
<accession>A0A443SHV5</accession>
<dbReference type="SUPFAM" id="SSF57535">
    <property type="entry name" value="Complement control module/SCR domain"/>
    <property type="match status" value="1"/>
</dbReference>
<dbReference type="InterPro" id="IPR035976">
    <property type="entry name" value="Sushi/SCR/CCP_sf"/>
</dbReference>
<sequence length="144" mass="15975">VAEIAALCGFPGKPAFARVLEPNSAKRVFEEGQTVSFACDHGFYMKGKATRKCLPSGVWSNEIAVCDTTLSDLGKATSRESLSLYPPEAAIDSDVQTCFYSDRQKPRFWRLQLRATHRVIAVSLTIPFASNIQHIFHLKHTSSE</sequence>
<dbReference type="CDD" id="cd00033">
    <property type="entry name" value="CCP"/>
    <property type="match status" value="1"/>
</dbReference>
<evidence type="ECO:0000313" key="4">
    <source>
        <dbReference type="EMBL" id="RWS27106.1"/>
    </source>
</evidence>
<dbReference type="Proteomes" id="UP000288716">
    <property type="component" value="Unassembled WGS sequence"/>
</dbReference>
<feature type="domain" description="Sushi" evidence="3">
    <location>
        <begin position="6"/>
        <end position="68"/>
    </location>
</feature>
<comment type="caution">
    <text evidence="2">Lacks conserved residue(s) required for the propagation of feature annotation.</text>
</comment>
<feature type="non-terminal residue" evidence="4">
    <location>
        <position position="1"/>
    </location>
</feature>
<keyword evidence="5" id="KW-1185">Reference proteome</keyword>
<evidence type="ECO:0000259" key="3">
    <source>
        <dbReference type="PROSITE" id="PS50923"/>
    </source>
</evidence>
<dbReference type="SMART" id="SM00032">
    <property type="entry name" value="CCP"/>
    <property type="match status" value="1"/>
</dbReference>
<dbReference type="Gene3D" id="2.10.70.10">
    <property type="entry name" value="Complement Module, domain 1"/>
    <property type="match status" value="1"/>
</dbReference>
<protein>
    <submittedName>
        <fullName evidence="4">Sushi: von Willebrand factor type A: EGF and pentraxin domain-containing protein 1-like protein</fullName>
    </submittedName>
</protein>
<organism evidence="4 5">
    <name type="scientific">Leptotrombidium deliense</name>
    <dbReference type="NCBI Taxonomy" id="299467"/>
    <lineage>
        <taxon>Eukaryota</taxon>
        <taxon>Metazoa</taxon>
        <taxon>Ecdysozoa</taxon>
        <taxon>Arthropoda</taxon>
        <taxon>Chelicerata</taxon>
        <taxon>Arachnida</taxon>
        <taxon>Acari</taxon>
        <taxon>Acariformes</taxon>
        <taxon>Trombidiformes</taxon>
        <taxon>Prostigmata</taxon>
        <taxon>Anystina</taxon>
        <taxon>Parasitengona</taxon>
        <taxon>Trombiculoidea</taxon>
        <taxon>Trombiculidae</taxon>
        <taxon>Leptotrombidium</taxon>
    </lineage>
</organism>
<dbReference type="VEuPathDB" id="VectorBase:LDEU004934"/>
<dbReference type="OrthoDB" id="6127264at2759"/>
<dbReference type="AlphaFoldDB" id="A0A443SHV5"/>
<dbReference type="InterPro" id="IPR000436">
    <property type="entry name" value="Sushi_SCR_CCP_dom"/>
</dbReference>
<keyword evidence="1 2" id="KW-1015">Disulfide bond</keyword>
<dbReference type="Pfam" id="PF00084">
    <property type="entry name" value="Sushi"/>
    <property type="match status" value="1"/>
</dbReference>
<keyword evidence="2" id="KW-0768">Sushi</keyword>
<gene>
    <name evidence="4" type="ORF">B4U80_04025</name>
</gene>